<feature type="signal peptide" evidence="2">
    <location>
        <begin position="1"/>
        <end position="22"/>
    </location>
</feature>
<dbReference type="InterPro" id="IPR027385">
    <property type="entry name" value="Beta-barrel_OMP"/>
</dbReference>
<evidence type="ECO:0000259" key="3">
    <source>
        <dbReference type="Pfam" id="PF13505"/>
    </source>
</evidence>
<keyword evidence="5" id="KW-1185">Reference proteome</keyword>
<evidence type="ECO:0000256" key="1">
    <source>
        <dbReference type="ARBA" id="ARBA00022729"/>
    </source>
</evidence>
<evidence type="ECO:0000256" key="2">
    <source>
        <dbReference type="SAM" id="SignalP"/>
    </source>
</evidence>
<dbReference type="InterPro" id="IPR011250">
    <property type="entry name" value="OMP/PagP_B-barrel"/>
</dbReference>
<dbReference type="Pfam" id="PF13505">
    <property type="entry name" value="OMP_b-brl"/>
    <property type="match status" value="1"/>
</dbReference>
<keyword evidence="1 2" id="KW-0732">Signal</keyword>
<dbReference type="EMBL" id="JAPJDZ010000128">
    <property type="protein sequence ID" value="MDP5138307.1"/>
    <property type="molecule type" value="Genomic_DNA"/>
</dbReference>
<gene>
    <name evidence="4" type="ORF">ORJ04_20370</name>
</gene>
<evidence type="ECO:0000313" key="5">
    <source>
        <dbReference type="Proteomes" id="UP001231109"/>
    </source>
</evidence>
<organism evidence="4 5">
    <name type="scientific">Rheinheimera baltica</name>
    <dbReference type="NCBI Taxonomy" id="67576"/>
    <lineage>
        <taxon>Bacteria</taxon>
        <taxon>Pseudomonadati</taxon>
        <taxon>Pseudomonadota</taxon>
        <taxon>Gammaproteobacteria</taxon>
        <taxon>Chromatiales</taxon>
        <taxon>Chromatiaceae</taxon>
        <taxon>Rheinheimera</taxon>
    </lineage>
</organism>
<sequence>MKKLLPLAFTILTSTYASTANAENSWYLGALYNAQEISIHGRDFNAAGVIAGYQYNKYFALETRLSTGTSGYSSFYGTPEEPWGSYSEDIDTQASILIKASYPIFNSFKLYGLAGYTNTKIEINGLGQHNDSEGNITGNYPYKHTESESGFSYGLGLDYQINAHFNVFIDYQVLPDFEPNSSFSKDWESTSIGVSYSF</sequence>
<dbReference type="Proteomes" id="UP001231109">
    <property type="component" value="Unassembled WGS sequence"/>
</dbReference>
<feature type="chain" id="PRO_5045449186" evidence="2">
    <location>
        <begin position="23"/>
        <end position="198"/>
    </location>
</feature>
<comment type="caution">
    <text evidence="4">The sequence shown here is derived from an EMBL/GenBank/DDBJ whole genome shotgun (WGS) entry which is preliminary data.</text>
</comment>
<evidence type="ECO:0000313" key="4">
    <source>
        <dbReference type="EMBL" id="MDP5138307.1"/>
    </source>
</evidence>
<proteinExistence type="predicted"/>
<name>A0ABT9I4J1_9GAMM</name>
<feature type="domain" description="Outer membrane protein beta-barrel" evidence="3">
    <location>
        <begin position="7"/>
        <end position="198"/>
    </location>
</feature>
<accession>A0ABT9I4J1</accession>
<dbReference type="SUPFAM" id="SSF56925">
    <property type="entry name" value="OMPA-like"/>
    <property type="match status" value="1"/>
</dbReference>
<dbReference type="RefSeq" id="WP_305977449.1">
    <property type="nucleotide sequence ID" value="NZ_JAPJDZ010000128.1"/>
</dbReference>
<dbReference type="Gene3D" id="2.40.160.20">
    <property type="match status" value="1"/>
</dbReference>
<reference evidence="4 5" key="1">
    <citation type="submission" date="2022-11" db="EMBL/GenBank/DDBJ databases">
        <title>Viruses from the air-sea interface of a natural surface slick.</title>
        <authorList>
            <person name="Rahlff J."/>
            <person name="Holmfeldt K."/>
        </authorList>
    </citation>
    <scope>NUCLEOTIDE SEQUENCE [LARGE SCALE GENOMIC DNA]</scope>
    <source>
        <strain evidence="4 5">SMS4</strain>
    </source>
</reference>
<protein>
    <submittedName>
        <fullName evidence="4">Porin family protein</fullName>
    </submittedName>
</protein>